<dbReference type="AlphaFoldDB" id="A0A7J6DZY1"/>
<feature type="region of interest" description="Disordered" evidence="1">
    <location>
        <begin position="1"/>
        <end position="21"/>
    </location>
</feature>
<comment type="caution">
    <text evidence="3">The sequence shown here is derived from an EMBL/GenBank/DDBJ whole genome shotgun (WGS) entry which is preliminary data.</text>
</comment>
<organism evidence="3 4">
    <name type="scientific">Cannabis sativa</name>
    <name type="common">Hemp</name>
    <name type="synonym">Marijuana</name>
    <dbReference type="NCBI Taxonomy" id="3483"/>
    <lineage>
        <taxon>Eukaryota</taxon>
        <taxon>Viridiplantae</taxon>
        <taxon>Streptophyta</taxon>
        <taxon>Embryophyta</taxon>
        <taxon>Tracheophyta</taxon>
        <taxon>Spermatophyta</taxon>
        <taxon>Magnoliopsida</taxon>
        <taxon>eudicotyledons</taxon>
        <taxon>Gunneridae</taxon>
        <taxon>Pentapetalae</taxon>
        <taxon>rosids</taxon>
        <taxon>fabids</taxon>
        <taxon>Rosales</taxon>
        <taxon>Cannabaceae</taxon>
        <taxon>Cannabis</taxon>
    </lineage>
</organism>
<evidence type="ECO:0000256" key="1">
    <source>
        <dbReference type="SAM" id="MobiDB-lite"/>
    </source>
</evidence>
<evidence type="ECO:0000259" key="2">
    <source>
        <dbReference type="PROSITE" id="PS50127"/>
    </source>
</evidence>
<dbReference type="SMART" id="SM00212">
    <property type="entry name" value="UBCc"/>
    <property type="match status" value="1"/>
</dbReference>
<evidence type="ECO:0000313" key="3">
    <source>
        <dbReference type="EMBL" id="KAF4351708.1"/>
    </source>
</evidence>
<gene>
    <name evidence="3" type="ORF">G4B88_018381</name>
</gene>
<sequence length="133" mass="14533">MNKRGMVMMSSNPASSSSSASTWVSTTSVSASGKRIQREMAELNTDPPLDCSAGTKGDNLYHWVATIIGPQGTPYEGGIYFLDITFPSDYPFKPPKKSAFCNNPLVPGIAHLYMVDKAKHDKIAAEWTLRFAK</sequence>
<keyword evidence="4" id="KW-1185">Reference proteome</keyword>
<accession>A0A7J6DZY1</accession>
<dbReference type="SUPFAM" id="SSF54495">
    <property type="entry name" value="UBC-like"/>
    <property type="match status" value="1"/>
</dbReference>
<dbReference type="PROSITE" id="PS50127">
    <property type="entry name" value="UBC_2"/>
    <property type="match status" value="1"/>
</dbReference>
<dbReference type="Pfam" id="PF00179">
    <property type="entry name" value="UQ_con"/>
    <property type="match status" value="1"/>
</dbReference>
<reference evidence="3 4" key="1">
    <citation type="journal article" date="2020" name="bioRxiv">
        <title>Sequence and annotation of 42 cannabis genomes reveals extensive copy number variation in cannabinoid synthesis and pathogen resistance genes.</title>
        <authorList>
            <person name="Mckernan K.J."/>
            <person name="Helbert Y."/>
            <person name="Kane L.T."/>
            <person name="Ebling H."/>
            <person name="Zhang L."/>
            <person name="Liu B."/>
            <person name="Eaton Z."/>
            <person name="Mclaughlin S."/>
            <person name="Kingan S."/>
            <person name="Baybayan P."/>
            <person name="Concepcion G."/>
            <person name="Jordan M."/>
            <person name="Riva A."/>
            <person name="Barbazuk W."/>
            <person name="Harkins T."/>
        </authorList>
    </citation>
    <scope>NUCLEOTIDE SEQUENCE [LARGE SCALE GENOMIC DNA]</scope>
    <source>
        <strain evidence="4">cv. Jamaican Lion 4</strain>
        <tissue evidence="3">Leaf</tissue>
    </source>
</reference>
<dbReference type="Gene3D" id="3.10.110.10">
    <property type="entry name" value="Ubiquitin Conjugating Enzyme"/>
    <property type="match status" value="1"/>
</dbReference>
<dbReference type="InterPro" id="IPR016135">
    <property type="entry name" value="UBQ-conjugating_enzyme/RWD"/>
</dbReference>
<proteinExistence type="predicted"/>
<evidence type="ECO:0000313" key="4">
    <source>
        <dbReference type="Proteomes" id="UP000583929"/>
    </source>
</evidence>
<name>A0A7J6DZY1_CANSA</name>
<protein>
    <recommendedName>
        <fullName evidence="2">UBC core domain-containing protein</fullName>
    </recommendedName>
</protein>
<dbReference type="EMBL" id="JAATIQ010000551">
    <property type="protein sequence ID" value="KAF4351708.1"/>
    <property type="molecule type" value="Genomic_DNA"/>
</dbReference>
<feature type="domain" description="UBC core" evidence="2">
    <location>
        <begin position="31"/>
        <end position="133"/>
    </location>
</feature>
<dbReference type="PANTHER" id="PTHR24068">
    <property type="entry name" value="UBIQUITIN-CONJUGATING ENZYME E2"/>
    <property type="match status" value="1"/>
</dbReference>
<dbReference type="Proteomes" id="UP000583929">
    <property type="component" value="Unassembled WGS sequence"/>
</dbReference>
<dbReference type="InterPro" id="IPR000608">
    <property type="entry name" value="UBC"/>
</dbReference>